<protein>
    <submittedName>
        <fullName evidence="2">Uncharacterized protein</fullName>
    </submittedName>
</protein>
<dbReference type="AlphaFoldDB" id="A0A392VLI6"/>
<evidence type="ECO:0000313" key="2">
    <source>
        <dbReference type="EMBL" id="MCI88323.1"/>
    </source>
</evidence>
<feature type="region of interest" description="Disordered" evidence="1">
    <location>
        <begin position="13"/>
        <end position="35"/>
    </location>
</feature>
<name>A0A392VLI6_9FABA</name>
<keyword evidence="3" id="KW-1185">Reference proteome</keyword>
<evidence type="ECO:0000313" key="3">
    <source>
        <dbReference type="Proteomes" id="UP000265520"/>
    </source>
</evidence>
<organism evidence="2 3">
    <name type="scientific">Trifolium medium</name>
    <dbReference type="NCBI Taxonomy" id="97028"/>
    <lineage>
        <taxon>Eukaryota</taxon>
        <taxon>Viridiplantae</taxon>
        <taxon>Streptophyta</taxon>
        <taxon>Embryophyta</taxon>
        <taxon>Tracheophyta</taxon>
        <taxon>Spermatophyta</taxon>
        <taxon>Magnoliopsida</taxon>
        <taxon>eudicotyledons</taxon>
        <taxon>Gunneridae</taxon>
        <taxon>Pentapetalae</taxon>
        <taxon>rosids</taxon>
        <taxon>fabids</taxon>
        <taxon>Fabales</taxon>
        <taxon>Fabaceae</taxon>
        <taxon>Papilionoideae</taxon>
        <taxon>50 kb inversion clade</taxon>
        <taxon>NPAAA clade</taxon>
        <taxon>Hologalegina</taxon>
        <taxon>IRL clade</taxon>
        <taxon>Trifolieae</taxon>
        <taxon>Trifolium</taxon>
    </lineage>
</organism>
<accession>A0A392VLI6</accession>
<feature type="compositionally biased region" description="Low complexity" evidence="1">
    <location>
        <begin position="20"/>
        <end position="31"/>
    </location>
</feature>
<proteinExistence type="predicted"/>
<evidence type="ECO:0000256" key="1">
    <source>
        <dbReference type="SAM" id="MobiDB-lite"/>
    </source>
</evidence>
<reference evidence="2 3" key="1">
    <citation type="journal article" date="2018" name="Front. Plant Sci.">
        <title>Red Clover (Trifolium pratense) and Zigzag Clover (T. medium) - A Picture of Genomic Similarities and Differences.</title>
        <authorList>
            <person name="Dluhosova J."/>
            <person name="Istvanek J."/>
            <person name="Nedelnik J."/>
            <person name="Repkova J."/>
        </authorList>
    </citation>
    <scope>NUCLEOTIDE SEQUENCE [LARGE SCALE GENOMIC DNA]</scope>
    <source>
        <strain evidence="3">cv. 10/8</strain>
        <tissue evidence="2">Leaf</tissue>
    </source>
</reference>
<comment type="caution">
    <text evidence="2">The sequence shown here is derived from an EMBL/GenBank/DDBJ whole genome shotgun (WGS) entry which is preliminary data.</text>
</comment>
<dbReference type="Proteomes" id="UP000265520">
    <property type="component" value="Unassembled WGS sequence"/>
</dbReference>
<sequence>MISAELLAMVRTPTAGTAVSSGSTQQSSGESCGEDNAEVKVLVNPLL</sequence>
<dbReference type="EMBL" id="LXQA011189969">
    <property type="protein sequence ID" value="MCI88323.1"/>
    <property type="molecule type" value="Genomic_DNA"/>
</dbReference>